<gene>
    <name evidence="1" type="ORF">D5086_0000203870</name>
</gene>
<dbReference type="AlphaFoldDB" id="A0A4U5PM89"/>
<comment type="caution">
    <text evidence="1">The sequence shown here is derived from an EMBL/GenBank/DDBJ whole genome shotgun (WGS) entry which is preliminary data.</text>
</comment>
<organism evidence="1">
    <name type="scientific">Populus alba</name>
    <name type="common">White poplar</name>
    <dbReference type="NCBI Taxonomy" id="43335"/>
    <lineage>
        <taxon>Eukaryota</taxon>
        <taxon>Viridiplantae</taxon>
        <taxon>Streptophyta</taxon>
        <taxon>Embryophyta</taxon>
        <taxon>Tracheophyta</taxon>
        <taxon>Spermatophyta</taxon>
        <taxon>Magnoliopsida</taxon>
        <taxon>eudicotyledons</taxon>
        <taxon>Gunneridae</taxon>
        <taxon>Pentapetalae</taxon>
        <taxon>rosids</taxon>
        <taxon>fabids</taxon>
        <taxon>Malpighiales</taxon>
        <taxon>Salicaceae</taxon>
        <taxon>Saliceae</taxon>
        <taxon>Populus</taxon>
    </lineage>
</organism>
<sequence>MVNPFTGPDSTASHFFIAAKKFLLDGKRVTFGKRNNALLVLLCFCINRSQYDDDDDYINLCHKISWLPQVLLSFTVPSRLYILLVQGFLLADFALENINIYKAAKFLERQARKT</sequence>
<accession>A0A4U5PM89</accession>
<dbReference type="EMBL" id="RCHU01000681">
    <property type="protein sequence ID" value="TKR98252.1"/>
    <property type="molecule type" value="Genomic_DNA"/>
</dbReference>
<reference evidence="1" key="1">
    <citation type="submission" date="2018-10" db="EMBL/GenBank/DDBJ databases">
        <title>Population genomic analysis revealed the cold adaptation of white poplar.</title>
        <authorList>
            <person name="Liu Y.-J."/>
        </authorList>
    </citation>
    <scope>NUCLEOTIDE SEQUENCE [LARGE SCALE GENOMIC DNA]</scope>
    <source>
        <strain evidence="1">PAL-ZL1</strain>
    </source>
</reference>
<protein>
    <submittedName>
        <fullName evidence="1">Calcium-transporting ATPase 8 family protein</fullName>
    </submittedName>
</protein>
<evidence type="ECO:0000313" key="1">
    <source>
        <dbReference type="EMBL" id="TKR98252.1"/>
    </source>
</evidence>
<name>A0A4U5PM89_POPAL</name>
<proteinExistence type="predicted"/>